<evidence type="ECO:0000256" key="3">
    <source>
        <dbReference type="ARBA" id="ARBA00012000"/>
    </source>
</evidence>
<organism evidence="7 8">
    <name type="scientific">Agrobacterium vitis</name>
    <name type="common">Rhizobium vitis</name>
    <dbReference type="NCBI Taxonomy" id="373"/>
    <lineage>
        <taxon>Bacteria</taxon>
        <taxon>Pseudomonadati</taxon>
        <taxon>Pseudomonadota</taxon>
        <taxon>Alphaproteobacteria</taxon>
        <taxon>Hyphomicrobiales</taxon>
        <taxon>Rhizobiaceae</taxon>
        <taxon>Rhizobium/Agrobacterium group</taxon>
        <taxon>Agrobacterium</taxon>
    </lineage>
</organism>
<accession>A0A6L6VM56</accession>
<dbReference type="Gene3D" id="1.10.340.30">
    <property type="entry name" value="Hypothetical protein, domain 2"/>
    <property type="match status" value="1"/>
</dbReference>
<dbReference type="EC" id="3.2.2.21" evidence="3"/>
<comment type="similarity">
    <text evidence="2">Belongs to the alkylbase DNA glycosidase AlkA family.</text>
</comment>
<keyword evidence="5" id="KW-0234">DNA repair</keyword>
<evidence type="ECO:0000259" key="6">
    <source>
        <dbReference type="SMART" id="SM00478"/>
    </source>
</evidence>
<dbReference type="Gene3D" id="1.10.1670.40">
    <property type="match status" value="1"/>
</dbReference>
<dbReference type="GO" id="GO:0006307">
    <property type="term" value="P:DNA alkylation repair"/>
    <property type="evidence" value="ECO:0007669"/>
    <property type="project" value="TreeGrafter"/>
</dbReference>
<dbReference type="GO" id="GO:0043916">
    <property type="term" value="F:DNA-7-methylguanine glycosylase activity"/>
    <property type="evidence" value="ECO:0007669"/>
    <property type="project" value="TreeGrafter"/>
</dbReference>
<dbReference type="PANTHER" id="PTHR43003:SF5">
    <property type="entry name" value="DNA-3-METHYLADENINE GLYCOSYLASE"/>
    <property type="match status" value="1"/>
</dbReference>
<evidence type="ECO:0000313" key="7">
    <source>
        <dbReference type="EMBL" id="MUZ75825.1"/>
    </source>
</evidence>
<reference evidence="7 8" key="1">
    <citation type="submission" date="2019-12" db="EMBL/GenBank/DDBJ databases">
        <title>Whole-genome sequencing of Allorhizobium vitis.</title>
        <authorList>
            <person name="Gan H.M."/>
            <person name="Szegedi E."/>
            <person name="Burr T."/>
            <person name="Savka M.A."/>
        </authorList>
    </citation>
    <scope>NUCLEOTIDE SEQUENCE [LARGE SCALE GENOMIC DNA]</scope>
    <source>
        <strain evidence="7 8">CG516</strain>
    </source>
</reference>
<dbReference type="InterPro" id="IPR051912">
    <property type="entry name" value="Alkylbase_DNA_Glycosylase/TA"/>
</dbReference>
<comment type="catalytic activity">
    <reaction evidence="1">
        <text>Hydrolysis of alkylated DNA, releasing 3-methyladenine, 3-methylguanine, 7-methylguanine and 7-methyladenine.</text>
        <dbReference type="EC" id="3.2.2.21"/>
    </reaction>
</comment>
<dbReference type="InterPro" id="IPR011257">
    <property type="entry name" value="DNA_glycosylase"/>
</dbReference>
<proteinExistence type="inferred from homology"/>
<dbReference type="SMART" id="SM00478">
    <property type="entry name" value="ENDO3c"/>
    <property type="match status" value="1"/>
</dbReference>
<dbReference type="SUPFAM" id="SSF48150">
    <property type="entry name" value="DNA-glycosylase"/>
    <property type="match status" value="1"/>
</dbReference>
<evidence type="ECO:0000256" key="4">
    <source>
        <dbReference type="ARBA" id="ARBA00022763"/>
    </source>
</evidence>
<name>A0A6L6VM56_AGRVI</name>
<dbReference type="GO" id="GO:0006285">
    <property type="term" value="P:base-excision repair, AP site formation"/>
    <property type="evidence" value="ECO:0007669"/>
    <property type="project" value="TreeGrafter"/>
</dbReference>
<gene>
    <name evidence="7" type="ORF">GOZ90_24470</name>
</gene>
<keyword evidence="4" id="KW-0227">DNA damage</keyword>
<dbReference type="Pfam" id="PF00730">
    <property type="entry name" value="HhH-GPD"/>
    <property type="match status" value="1"/>
</dbReference>
<dbReference type="InterPro" id="IPR003265">
    <property type="entry name" value="HhH-GPD_domain"/>
</dbReference>
<dbReference type="Proteomes" id="UP000477951">
    <property type="component" value="Unassembled WGS sequence"/>
</dbReference>
<evidence type="ECO:0000313" key="8">
    <source>
        <dbReference type="Proteomes" id="UP000477951"/>
    </source>
</evidence>
<dbReference type="PANTHER" id="PTHR43003">
    <property type="entry name" value="DNA-3-METHYLADENINE GLYCOSYLASE"/>
    <property type="match status" value="1"/>
</dbReference>
<evidence type="ECO:0000256" key="1">
    <source>
        <dbReference type="ARBA" id="ARBA00000086"/>
    </source>
</evidence>
<dbReference type="CDD" id="cd00056">
    <property type="entry name" value="ENDO3c"/>
    <property type="match status" value="1"/>
</dbReference>
<protein>
    <recommendedName>
        <fullName evidence="3">DNA-3-methyladenine glycosylase II</fullName>
        <ecNumber evidence="3">3.2.2.21</ecNumber>
    </recommendedName>
</protein>
<evidence type="ECO:0000256" key="5">
    <source>
        <dbReference type="ARBA" id="ARBA00023204"/>
    </source>
</evidence>
<evidence type="ECO:0000256" key="2">
    <source>
        <dbReference type="ARBA" id="ARBA00010817"/>
    </source>
</evidence>
<dbReference type="RefSeq" id="WP_156537779.1">
    <property type="nucleotide sequence ID" value="NZ_WPHN01000005.1"/>
</dbReference>
<dbReference type="EMBL" id="WPHR01000038">
    <property type="protein sequence ID" value="MUZ75825.1"/>
    <property type="molecule type" value="Genomic_DNA"/>
</dbReference>
<dbReference type="AlphaFoldDB" id="A0A6L6VM56"/>
<sequence>MDSCSRYDQSVAFLSSHDDDWTRLIELVGPCRHDPKAEREPYEALVRAVAYQQLTARAGDAIIGRLKALFKDRDFPTPKDLIDADVGSLRTCGFSASKVATLKAIAEGTVEGLIPSLDIAATMDDQALIDRMLVIKGIGRWTIEMLLIYSLERMDVLPVDDFGVREGYRVLKSLPEQPKPKQLRELSRAWSPHRTVAAWYLWRVPRQR</sequence>
<dbReference type="GO" id="GO:0008725">
    <property type="term" value="F:DNA-3-methyladenine glycosylase activity"/>
    <property type="evidence" value="ECO:0007669"/>
    <property type="project" value="TreeGrafter"/>
</dbReference>
<dbReference type="FunFam" id="1.10.340.30:FF:000004">
    <property type="entry name" value="DNA-3-methyladenine glycosylase II"/>
    <property type="match status" value="1"/>
</dbReference>
<comment type="caution">
    <text evidence="7">The sequence shown here is derived from an EMBL/GenBank/DDBJ whole genome shotgun (WGS) entry which is preliminary data.</text>
</comment>
<feature type="domain" description="HhH-GPD" evidence="6">
    <location>
        <begin position="50"/>
        <end position="206"/>
    </location>
</feature>
<dbReference type="GO" id="GO:0032993">
    <property type="term" value="C:protein-DNA complex"/>
    <property type="evidence" value="ECO:0007669"/>
    <property type="project" value="TreeGrafter"/>
</dbReference>
<dbReference type="GO" id="GO:0032131">
    <property type="term" value="F:alkylated DNA binding"/>
    <property type="evidence" value="ECO:0007669"/>
    <property type="project" value="TreeGrafter"/>
</dbReference>